<accession>A0A2P1PRY9</accession>
<dbReference type="Gene3D" id="2.60.120.380">
    <property type="match status" value="1"/>
</dbReference>
<evidence type="ECO:0000313" key="1">
    <source>
        <dbReference type="EMBL" id="AVP97595.1"/>
    </source>
</evidence>
<sequence length="382" mass="40290">MDVAARTSPDADLSLAKYLPPAQVLNAKDGSAVFFLSPGQAHEYLVVDVPANQSSLTVTATGLGGDVDLYVSRVVPNAAVSQIPKAPAREQQPFAAATAAASEVLVLDRSALTAGQYHITPVNRGAMSSSVTIQVRGTEAATINQPITNGYYNPSRDGHGVYLATTPTVWALAWYTFDAAGDPVWYTGESAAARPSDGTWTTSLVKTTASGATLARQVVGQAILTFDGSGGFRYSWSLNGVSGSEPLTPVGTPRCASGVWSTGGVWIPSAEAGWGSSLLNFAGETEAEIVYAFDSSGEPRWAIGQALFGINLFKETYQISGFCPSCAAVPTSRVSIGSTTRYLNGMDEAKFSSSFQWTGNLSGQWHRNQVQWVKLTPRLACP</sequence>
<proteinExistence type="predicted"/>
<dbReference type="EMBL" id="CP027860">
    <property type="protein sequence ID" value="AVP97595.1"/>
    <property type="molecule type" value="Genomic_DNA"/>
</dbReference>
<dbReference type="KEGG" id="xba:C7S18_10470"/>
<reference evidence="1 2" key="1">
    <citation type="submission" date="2018-03" db="EMBL/GenBank/DDBJ databases">
        <title>Ahniella affigens gen. nov., sp. nov., a gammaproteobacterium isolated from sandy soil near a stream.</title>
        <authorList>
            <person name="Ko Y."/>
            <person name="Kim J.-H."/>
        </authorList>
    </citation>
    <scope>NUCLEOTIDE SEQUENCE [LARGE SCALE GENOMIC DNA]</scope>
    <source>
        <strain evidence="1 2">D13</strain>
    </source>
</reference>
<reference evidence="1 2" key="2">
    <citation type="submission" date="2018-03" db="EMBL/GenBank/DDBJ databases">
        <authorList>
            <person name="Keele B.F."/>
        </authorList>
    </citation>
    <scope>NUCLEOTIDE SEQUENCE [LARGE SCALE GENOMIC DNA]</scope>
    <source>
        <strain evidence="1 2">D13</strain>
    </source>
</reference>
<evidence type="ECO:0000313" key="2">
    <source>
        <dbReference type="Proteomes" id="UP000241074"/>
    </source>
</evidence>
<dbReference type="AlphaFoldDB" id="A0A2P1PRY9"/>
<name>A0A2P1PRY9_9GAMM</name>
<gene>
    <name evidence="1" type="ORF">C7S18_10470</name>
</gene>
<keyword evidence="2" id="KW-1185">Reference proteome</keyword>
<dbReference type="Proteomes" id="UP000241074">
    <property type="component" value="Chromosome"/>
</dbReference>
<protein>
    <submittedName>
        <fullName evidence="1">Uncharacterized protein</fullName>
    </submittedName>
</protein>
<organism evidence="1 2">
    <name type="scientific">Ahniella affigens</name>
    <dbReference type="NCBI Taxonomy" id="2021234"/>
    <lineage>
        <taxon>Bacteria</taxon>
        <taxon>Pseudomonadati</taxon>
        <taxon>Pseudomonadota</taxon>
        <taxon>Gammaproteobacteria</taxon>
        <taxon>Lysobacterales</taxon>
        <taxon>Rhodanobacteraceae</taxon>
        <taxon>Ahniella</taxon>
    </lineage>
</organism>